<gene>
    <name evidence="5" type="ORF">L2716_11000</name>
</gene>
<dbReference type="SMART" id="SM00344">
    <property type="entry name" value="HTH_ASNC"/>
    <property type="match status" value="1"/>
</dbReference>
<evidence type="ECO:0000313" key="5">
    <source>
        <dbReference type="EMBL" id="MCF6138253.1"/>
    </source>
</evidence>
<evidence type="ECO:0000256" key="1">
    <source>
        <dbReference type="ARBA" id="ARBA00023015"/>
    </source>
</evidence>
<evidence type="ECO:0000313" key="6">
    <source>
        <dbReference type="Proteomes" id="UP001649381"/>
    </source>
</evidence>
<dbReference type="Gene3D" id="3.30.70.920">
    <property type="match status" value="1"/>
</dbReference>
<dbReference type="PROSITE" id="PS00519">
    <property type="entry name" value="HTH_ASNC_1"/>
    <property type="match status" value="1"/>
</dbReference>
<keyword evidence="2" id="KW-0238">DNA-binding</keyword>
<dbReference type="RefSeq" id="WP_236334524.1">
    <property type="nucleotide sequence ID" value="NZ_JAKIJS010000001.1"/>
</dbReference>
<name>A0ABS9GZS9_9BACL</name>
<dbReference type="Pfam" id="PF01037">
    <property type="entry name" value="AsnC_trans_reg"/>
    <property type="match status" value="1"/>
</dbReference>
<dbReference type="InterPro" id="IPR011008">
    <property type="entry name" value="Dimeric_a/b-barrel"/>
</dbReference>
<dbReference type="SUPFAM" id="SSF54909">
    <property type="entry name" value="Dimeric alpha+beta barrel"/>
    <property type="match status" value="1"/>
</dbReference>
<dbReference type="InterPro" id="IPR019887">
    <property type="entry name" value="Tscrpt_reg_AsnC/Lrp_C"/>
</dbReference>
<dbReference type="SUPFAM" id="SSF46785">
    <property type="entry name" value="Winged helix' DNA-binding domain"/>
    <property type="match status" value="1"/>
</dbReference>
<keyword evidence="6" id="KW-1185">Reference proteome</keyword>
<dbReference type="Pfam" id="PF13404">
    <property type="entry name" value="HTH_AsnC-type"/>
    <property type="match status" value="1"/>
</dbReference>
<keyword evidence="1" id="KW-0805">Transcription regulation</keyword>
<dbReference type="PROSITE" id="PS50956">
    <property type="entry name" value="HTH_ASNC_2"/>
    <property type="match status" value="1"/>
</dbReference>
<keyword evidence="3" id="KW-0804">Transcription</keyword>
<sequence>MKLDAKDKQILNQLNQNSRLSMRELGRLIGMSSPAVAERIKQMESFGVIKGYQLQIDYEKAGYPVSCMIEATVKNGQYELFKKRIEKQTNVEYCHRIAGQACYIMKLHFERLADIEIFINNITDLAQTVTHVIFSSVDTNQKL</sequence>
<protein>
    <submittedName>
        <fullName evidence="5">Lrp/AsnC family transcriptional regulator</fullName>
    </submittedName>
</protein>
<dbReference type="InterPro" id="IPR000485">
    <property type="entry name" value="AsnC-type_HTH_dom"/>
</dbReference>
<dbReference type="PANTHER" id="PTHR30154">
    <property type="entry name" value="LEUCINE-RESPONSIVE REGULATORY PROTEIN"/>
    <property type="match status" value="1"/>
</dbReference>
<dbReference type="PANTHER" id="PTHR30154:SF53">
    <property type="entry name" value="HTH-TYPE TRANSCRIPTIONAL REGULATOR LRPC"/>
    <property type="match status" value="1"/>
</dbReference>
<dbReference type="InterPro" id="IPR036390">
    <property type="entry name" value="WH_DNA-bd_sf"/>
</dbReference>
<dbReference type="InterPro" id="IPR019888">
    <property type="entry name" value="Tscrpt_reg_AsnC-like"/>
</dbReference>
<evidence type="ECO:0000256" key="3">
    <source>
        <dbReference type="ARBA" id="ARBA00023163"/>
    </source>
</evidence>
<dbReference type="Proteomes" id="UP001649381">
    <property type="component" value="Unassembled WGS sequence"/>
</dbReference>
<reference evidence="5 6" key="1">
    <citation type="submission" date="2022-01" db="EMBL/GenBank/DDBJ databases">
        <title>Alkalihalobacillus sp. EGI L200015, a novel bacterium isolated from a salt lake sediment.</title>
        <authorList>
            <person name="Gao L."/>
            <person name="Fang B.-Z."/>
            <person name="Li W.-J."/>
        </authorList>
    </citation>
    <scope>NUCLEOTIDE SEQUENCE [LARGE SCALE GENOMIC DNA]</scope>
    <source>
        <strain evidence="5 6">KCTC 12718</strain>
    </source>
</reference>
<dbReference type="InterPro" id="IPR019885">
    <property type="entry name" value="Tscrpt_reg_HTH_AsnC-type_CS"/>
</dbReference>
<feature type="domain" description="HTH asnC-type" evidence="4">
    <location>
        <begin position="3"/>
        <end position="64"/>
    </location>
</feature>
<dbReference type="EMBL" id="JAKIJS010000001">
    <property type="protein sequence ID" value="MCF6138253.1"/>
    <property type="molecule type" value="Genomic_DNA"/>
</dbReference>
<evidence type="ECO:0000259" key="4">
    <source>
        <dbReference type="PROSITE" id="PS50956"/>
    </source>
</evidence>
<organism evidence="5 6">
    <name type="scientific">Pseudalkalibacillus berkeleyi</name>
    <dbReference type="NCBI Taxonomy" id="1069813"/>
    <lineage>
        <taxon>Bacteria</taxon>
        <taxon>Bacillati</taxon>
        <taxon>Bacillota</taxon>
        <taxon>Bacilli</taxon>
        <taxon>Bacillales</taxon>
        <taxon>Fictibacillaceae</taxon>
        <taxon>Pseudalkalibacillus</taxon>
    </lineage>
</organism>
<comment type="caution">
    <text evidence="5">The sequence shown here is derived from an EMBL/GenBank/DDBJ whole genome shotgun (WGS) entry which is preliminary data.</text>
</comment>
<dbReference type="InterPro" id="IPR036388">
    <property type="entry name" value="WH-like_DNA-bd_sf"/>
</dbReference>
<evidence type="ECO:0000256" key="2">
    <source>
        <dbReference type="ARBA" id="ARBA00023125"/>
    </source>
</evidence>
<proteinExistence type="predicted"/>
<dbReference type="PRINTS" id="PR00033">
    <property type="entry name" value="HTHASNC"/>
</dbReference>
<accession>A0ABS9GZS9</accession>
<dbReference type="Gene3D" id="1.10.10.10">
    <property type="entry name" value="Winged helix-like DNA-binding domain superfamily/Winged helix DNA-binding domain"/>
    <property type="match status" value="1"/>
</dbReference>